<keyword evidence="5 12" id="KW-0418">Kinase</keyword>
<dbReference type="InterPro" id="IPR006204">
    <property type="entry name" value="GHMP_kinase_N_dom"/>
</dbReference>
<dbReference type="GO" id="GO:0005524">
    <property type="term" value="F:ATP binding"/>
    <property type="evidence" value="ECO:0007669"/>
    <property type="project" value="UniProtKB-KW"/>
</dbReference>
<feature type="domain" description="GHMP kinase N-terminal" evidence="10">
    <location>
        <begin position="75"/>
        <end position="158"/>
    </location>
</feature>
<dbReference type="SUPFAM" id="SSF55060">
    <property type="entry name" value="GHMP Kinase, C-terminal domain"/>
    <property type="match status" value="1"/>
</dbReference>
<protein>
    <submittedName>
        <fullName evidence="12">GHMP kinase</fullName>
    </submittedName>
</protein>
<dbReference type="InterPro" id="IPR013750">
    <property type="entry name" value="GHMP_kinase_C_dom"/>
</dbReference>
<evidence type="ECO:0000256" key="2">
    <source>
        <dbReference type="ARBA" id="ARBA00022516"/>
    </source>
</evidence>
<dbReference type="InterPro" id="IPR036554">
    <property type="entry name" value="GHMP_kinase_C_sf"/>
</dbReference>
<keyword evidence="6" id="KW-0067">ATP-binding</keyword>
<dbReference type="GO" id="GO:0004496">
    <property type="term" value="F:mevalonate kinase activity"/>
    <property type="evidence" value="ECO:0007669"/>
    <property type="project" value="InterPro"/>
</dbReference>
<evidence type="ECO:0000256" key="1">
    <source>
        <dbReference type="ARBA" id="ARBA00022490"/>
    </source>
</evidence>
<dbReference type="PANTHER" id="PTHR43290:SF2">
    <property type="entry name" value="MEVALONATE KINASE"/>
    <property type="match status" value="1"/>
</dbReference>
<organism evidence="12 13">
    <name type="scientific">Candidatus Liberibacter europaeus</name>
    <dbReference type="NCBI Taxonomy" id="744859"/>
    <lineage>
        <taxon>Bacteria</taxon>
        <taxon>Pseudomonadati</taxon>
        <taxon>Pseudomonadota</taxon>
        <taxon>Alphaproteobacteria</taxon>
        <taxon>Hyphomicrobiales</taxon>
        <taxon>Rhizobiaceae</taxon>
        <taxon>Liberibacter</taxon>
    </lineage>
</organism>
<dbReference type="SUPFAM" id="SSF54211">
    <property type="entry name" value="Ribosomal protein S5 domain 2-like"/>
    <property type="match status" value="1"/>
</dbReference>
<keyword evidence="2" id="KW-0444">Lipid biosynthesis</keyword>
<name>A0A2T4VW89_9HYPH</name>
<evidence type="ECO:0000256" key="9">
    <source>
        <dbReference type="ARBA" id="ARBA00029438"/>
    </source>
</evidence>
<keyword evidence="8" id="KW-0443">Lipid metabolism</keyword>
<evidence type="ECO:0000259" key="10">
    <source>
        <dbReference type="Pfam" id="PF00288"/>
    </source>
</evidence>
<dbReference type="Gene3D" id="3.30.70.890">
    <property type="entry name" value="GHMP kinase, C-terminal domain"/>
    <property type="match status" value="1"/>
</dbReference>
<dbReference type="EMBL" id="PSQJ01000014">
    <property type="protein sequence ID" value="PTL86051.1"/>
    <property type="molecule type" value="Genomic_DNA"/>
</dbReference>
<dbReference type="PANTHER" id="PTHR43290">
    <property type="entry name" value="MEVALONATE KINASE"/>
    <property type="match status" value="1"/>
</dbReference>
<comment type="caution">
    <text evidence="12">The sequence shown here is derived from an EMBL/GenBank/DDBJ whole genome shotgun (WGS) entry which is preliminary data.</text>
</comment>
<evidence type="ECO:0000256" key="6">
    <source>
        <dbReference type="ARBA" id="ARBA00022840"/>
    </source>
</evidence>
<evidence type="ECO:0000313" key="12">
    <source>
        <dbReference type="EMBL" id="PTL86051.1"/>
    </source>
</evidence>
<dbReference type="Pfam" id="PF00288">
    <property type="entry name" value="GHMP_kinases_N"/>
    <property type="match status" value="1"/>
</dbReference>
<sequence>MGQCLRVINVNAPGSLVLMGEHGVLHGHAALVFALNKGISIFLKLRKDRIIYINSSLGSYTGCLDLPIYHPSFSFVIAAINHLKPHCGFDLEINSQIDHQSGLGSSSAITVAMTAALLFIKYSKKPLEKDILRTAHEIVLKVQGISSGIDLAASIYGGLILYSMPNYRIKNIPTILPIHIVYSGYKMPTSQVLDKILHVENEYPSIKVIHQEIYSIMGQLSNMSAQAICDGNLKVLAKNMNMQQGLLETLGVSDQKLSDIVWKLRKQSGIMAAKISGSGLGDCVIALGKADPNDLQSYNSIDCTMHIKGIQISFE</sequence>
<evidence type="ECO:0000259" key="11">
    <source>
        <dbReference type="Pfam" id="PF08544"/>
    </source>
</evidence>
<dbReference type="AlphaFoldDB" id="A0A2T4VW89"/>
<dbReference type="InterPro" id="IPR006205">
    <property type="entry name" value="Mev_gal_kin"/>
</dbReference>
<dbReference type="InterPro" id="IPR020568">
    <property type="entry name" value="Ribosomal_Su5_D2-typ_SF"/>
</dbReference>
<proteinExistence type="predicted"/>
<comment type="pathway">
    <text evidence="9">Isoprenoid biosynthesis; isopentenyl diphosphate biosynthesis via mevalonate pathway; isopentenyl diphosphate from (R)-mevalonate: step 1/3.</text>
</comment>
<evidence type="ECO:0000256" key="3">
    <source>
        <dbReference type="ARBA" id="ARBA00022679"/>
    </source>
</evidence>
<feature type="domain" description="GHMP kinase C-terminal" evidence="11">
    <location>
        <begin position="225"/>
        <end position="295"/>
    </location>
</feature>
<evidence type="ECO:0000313" key="13">
    <source>
        <dbReference type="Proteomes" id="UP000240811"/>
    </source>
</evidence>
<dbReference type="GO" id="GO:0019287">
    <property type="term" value="P:isopentenyl diphosphate biosynthetic process, mevalonate pathway"/>
    <property type="evidence" value="ECO:0007669"/>
    <property type="project" value="UniProtKB-UniPathway"/>
</dbReference>
<dbReference type="UniPathway" id="UPA00057">
    <property type="reaction ID" value="UER00098"/>
</dbReference>
<evidence type="ECO:0000256" key="7">
    <source>
        <dbReference type="ARBA" id="ARBA00022842"/>
    </source>
</evidence>
<evidence type="ECO:0000256" key="8">
    <source>
        <dbReference type="ARBA" id="ARBA00023098"/>
    </source>
</evidence>
<dbReference type="Gene3D" id="3.30.230.10">
    <property type="match status" value="1"/>
</dbReference>
<reference evidence="13" key="1">
    <citation type="submission" date="2018-02" db="EMBL/GenBank/DDBJ databases">
        <title>Genome sequence of Candidatus Liberibacter europaeus.</title>
        <authorList>
            <person name="Frampton R.A."/>
            <person name="Thompson S.M."/>
            <person name="David C."/>
            <person name="Addison S.M."/>
            <person name="Smith G.R."/>
        </authorList>
    </citation>
    <scope>NUCLEOTIDE SEQUENCE [LARGE SCALE GENOMIC DNA]</scope>
</reference>
<evidence type="ECO:0000256" key="5">
    <source>
        <dbReference type="ARBA" id="ARBA00022777"/>
    </source>
</evidence>
<dbReference type="PRINTS" id="PR00959">
    <property type="entry name" value="MEVGALKINASE"/>
</dbReference>
<dbReference type="Proteomes" id="UP000240811">
    <property type="component" value="Unassembled WGS sequence"/>
</dbReference>
<evidence type="ECO:0000256" key="4">
    <source>
        <dbReference type="ARBA" id="ARBA00022741"/>
    </source>
</evidence>
<gene>
    <name evidence="12" type="ORF">C4617_05730</name>
</gene>
<keyword evidence="7" id="KW-0460">Magnesium</keyword>
<dbReference type="InterPro" id="IPR014721">
    <property type="entry name" value="Ribsml_uS5_D2-typ_fold_subgr"/>
</dbReference>
<keyword evidence="4" id="KW-0547">Nucleotide-binding</keyword>
<dbReference type="Pfam" id="PF08544">
    <property type="entry name" value="GHMP_kinases_C"/>
    <property type="match status" value="1"/>
</dbReference>
<keyword evidence="1" id="KW-0963">Cytoplasm</keyword>
<keyword evidence="3" id="KW-0808">Transferase</keyword>
<dbReference type="GO" id="GO:0005737">
    <property type="term" value="C:cytoplasm"/>
    <property type="evidence" value="ECO:0007669"/>
    <property type="project" value="InterPro"/>
</dbReference>
<accession>A0A2T4VW89</accession>